<protein>
    <submittedName>
        <fullName evidence="3">Uncharacterized protein</fullName>
    </submittedName>
</protein>
<keyword evidence="4" id="KW-1185">Reference proteome</keyword>
<organism evidence="3 4">
    <name type="scientific">Aureococcus anophagefferens</name>
    <name type="common">Harmful bloom alga</name>
    <dbReference type="NCBI Taxonomy" id="44056"/>
    <lineage>
        <taxon>Eukaryota</taxon>
        <taxon>Sar</taxon>
        <taxon>Stramenopiles</taxon>
        <taxon>Ochrophyta</taxon>
        <taxon>Pelagophyceae</taxon>
        <taxon>Pelagomonadales</taxon>
        <taxon>Pelagomonadaceae</taxon>
        <taxon>Aureococcus</taxon>
    </lineage>
</organism>
<sequence length="230" mass="24227">MDGVFCQLATFDRTQPEGLALATARSRGARPSPRRRPSSGAGRVIGAARAALRALRAGRGAPRRRRRPAAATNPLRDDADDDDVEILGDAEEGDDKDDDGAAPGRRDDKGRSDGAVFLAFAINGSLVACFLGACLAARDRAPLGVRPGERAVMGFAFSVVARRRGGGLRLRGRPRSAAPCVAIALAAAVIRGLDGYCTPLFYREIHAVSGSIAVLQWSGILAIWVVNGRL</sequence>
<evidence type="ECO:0000313" key="4">
    <source>
        <dbReference type="Proteomes" id="UP001363151"/>
    </source>
</evidence>
<evidence type="ECO:0000256" key="1">
    <source>
        <dbReference type="SAM" id="MobiDB-lite"/>
    </source>
</evidence>
<comment type="caution">
    <text evidence="3">The sequence shown here is derived from an EMBL/GenBank/DDBJ whole genome shotgun (WGS) entry which is preliminary data.</text>
</comment>
<feature type="transmembrane region" description="Helical" evidence="2">
    <location>
        <begin position="205"/>
        <end position="226"/>
    </location>
</feature>
<dbReference type="Proteomes" id="UP001363151">
    <property type="component" value="Unassembled WGS sequence"/>
</dbReference>
<evidence type="ECO:0000256" key="2">
    <source>
        <dbReference type="SAM" id="Phobius"/>
    </source>
</evidence>
<feature type="region of interest" description="Disordered" evidence="1">
    <location>
        <begin position="55"/>
        <end position="109"/>
    </location>
</feature>
<evidence type="ECO:0000313" key="3">
    <source>
        <dbReference type="EMBL" id="KAK7235521.1"/>
    </source>
</evidence>
<keyword evidence="2" id="KW-0472">Membrane</keyword>
<feature type="compositionally biased region" description="Acidic residues" evidence="1">
    <location>
        <begin position="78"/>
        <end position="100"/>
    </location>
</feature>
<gene>
    <name evidence="3" type="ORF">SO694_00069124</name>
</gene>
<keyword evidence="2" id="KW-1133">Transmembrane helix</keyword>
<keyword evidence="2" id="KW-0812">Transmembrane</keyword>
<accession>A0ABR1FQ32</accession>
<proteinExistence type="predicted"/>
<dbReference type="EMBL" id="JBBJCI010000292">
    <property type="protein sequence ID" value="KAK7235521.1"/>
    <property type="molecule type" value="Genomic_DNA"/>
</dbReference>
<feature type="region of interest" description="Disordered" evidence="1">
    <location>
        <begin position="21"/>
        <end position="43"/>
    </location>
</feature>
<name>A0ABR1FQ32_AURAN</name>
<reference evidence="3 4" key="1">
    <citation type="submission" date="2024-03" db="EMBL/GenBank/DDBJ databases">
        <title>Aureococcus anophagefferens CCMP1851 and Kratosvirus quantuckense: Draft genome of a second virus-susceptible host strain in the model system.</title>
        <authorList>
            <person name="Chase E."/>
            <person name="Truchon A.R."/>
            <person name="Schepens W."/>
            <person name="Wilhelm S.W."/>
        </authorList>
    </citation>
    <scope>NUCLEOTIDE SEQUENCE [LARGE SCALE GENOMIC DNA]</scope>
    <source>
        <strain evidence="3 4">CCMP1851</strain>
    </source>
</reference>
<feature type="transmembrane region" description="Helical" evidence="2">
    <location>
        <begin position="115"/>
        <end position="137"/>
    </location>
</feature>